<dbReference type="KEGG" id="hsr:HSBAA_21490"/>
<dbReference type="AlphaFoldDB" id="A0A455U6L9"/>
<proteinExistence type="predicted"/>
<dbReference type="Proteomes" id="UP000320231">
    <property type="component" value="Chromosome"/>
</dbReference>
<name>A0A455U6L9_9GAMM</name>
<accession>A0A455U6L9</accession>
<reference evidence="1 2" key="1">
    <citation type="journal article" date="2019" name="Microbiol. Resour. Announc.">
        <title>Complete Genome Sequence of Halomonas sulfidaeris Strain Esulfide1 Isolated from a Metal Sulfide Rock at a Depth of 2,200 Meters, Obtained Using Nanopore Sequencing.</title>
        <authorList>
            <person name="Saito M."/>
            <person name="Nishigata A."/>
            <person name="Galipon J."/>
            <person name="Arakawa K."/>
        </authorList>
    </citation>
    <scope>NUCLEOTIDE SEQUENCE [LARGE SCALE GENOMIC DNA]</scope>
    <source>
        <strain evidence="1 2">ATCC BAA-803</strain>
    </source>
</reference>
<dbReference type="EMBL" id="AP019514">
    <property type="protein sequence ID" value="BBI60843.1"/>
    <property type="molecule type" value="Genomic_DNA"/>
</dbReference>
<organism evidence="1 2">
    <name type="scientific">Vreelandella sulfidaeris</name>
    <dbReference type="NCBI Taxonomy" id="115553"/>
    <lineage>
        <taxon>Bacteria</taxon>
        <taxon>Pseudomonadati</taxon>
        <taxon>Pseudomonadota</taxon>
        <taxon>Gammaproteobacteria</taxon>
        <taxon>Oceanospirillales</taxon>
        <taxon>Halomonadaceae</taxon>
        <taxon>Vreelandella</taxon>
    </lineage>
</organism>
<evidence type="ECO:0000313" key="2">
    <source>
        <dbReference type="Proteomes" id="UP000320231"/>
    </source>
</evidence>
<sequence>MMSHQIYAAGQSLTQKGLLKFFKVKDSETTEEDFSLTEEAEVTLQERILKKSLSVRL</sequence>
<protein>
    <submittedName>
        <fullName evidence="1">Uncharacterized protein</fullName>
    </submittedName>
</protein>
<gene>
    <name evidence="1" type="ORF">HSBAA_21490</name>
</gene>
<evidence type="ECO:0000313" key="1">
    <source>
        <dbReference type="EMBL" id="BBI60843.1"/>
    </source>
</evidence>